<dbReference type="GO" id="GO:0005249">
    <property type="term" value="F:voltage-gated potassium channel activity"/>
    <property type="evidence" value="ECO:0007669"/>
    <property type="project" value="InterPro"/>
</dbReference>
<keyword evidence="10" id="KW-0407">Ion channel</keyword>
<keyword evidence="8" id="KW-0406">Ion transport</keyword>
<comment type="subcellular location">
    <subcellularLocation>
        <location evidence="1">Membrane</location>
        <topology evidence="1">Multi-pass membrane protein</topology>
    </subcellularLocation>
</comment>
<dbReference type="Pfam" id="PF00520">
    <property type="entry name" value="Ion_trans"/>
    <property type="match status" value="1"/>
</dbReference>
<evidence type="ECO:0000313" key="14">
    <source>
        <dbReference type="Proteomes" id="UP000242205"/>
    </source>
</evidence>
<dbReference type="Proteomes" id="UP000242205">
    <property type="component" value="Chromosome"/>
</dbReference>
<evidence type="ECO:0000256" key="11">
    <source>
        <dbReference type="SAM" id="Phobius"/>
    </source>
</evidence>
<keyword evidence="3" id="KW-0633">Potassium transport</keyword>
<evidence type="ECO:0000256" key="10">
    <source>
        <dbReference type="ARBA" id="ARBA00023303"/>
    </source>
</evidence>
<evidence type="ECO:0000256" key="1">
    <source>
        <dbReference type="ARBA" id="ARBA00004141"/>
    </source>
</evidence>
<evidence type="ECO:0000256" key="7">
    <source>
        <dbReference type="ARBA" id="ARBA00022989"/>
    </source>
</evidence>
<evidence type="ECO:0000313" key="13">
    <source>
        <dbReference type="EMBL" id="AUN96402.1"/>
    </source>
</evidence>
<gene>
    <name evidence="13" type="ORF">C0099_08480</name>
</gene>
<dbReference type="PRINTS" id="PR00169">
    <property type="entry name" value="KCHANNEL"/>
</dbReference>
<evidence type="ECO:0000256" key="3">
    <source>
        <dbReference type="ARBA" id="ARBA00022538"/>
    </source>
</evidence>
<accession>A0A2I6SAW9</accession>
<evidence type="ECO:0000256" key="4">
    <source>
        <dbReference type="ARBA" id="ARBA00022692"/>
    </source>
</evidence>
<evidence type="ECO:0000256" key="2">
    <source>
        <dbReference type="ARBA" id="ARBA00022448"/>
    </source>
</evidence>
<feature type="transmembrane region" description="Helical" evidence="11">
    <location>
        <begin position="33"/>
        <end position="51"/>
    </location>
</feature>
<feature type="transmembrane region" description="Helical" evidence="11">
    <location>
        <begin position="218"/>
        <end position="240"/>
    </location>
</feature>
<keyword evidence="5" id="KW-0631">Potassium channel</keyword>
<dbReference type="RefSeq" id="WP_102248440.1">
    <property type="nucleotide sequence ID" value="NZ_CP025682.1"/>
</dbReference>
<sequence length="281" mass="31843">MSRFHSPEPFNTEGWRHRSFCVVFGHDTFAGRVFDVALIVVILTSVAVALMDTIDALHVRWGQIFFAMEWAFTLLFTAEYVFRMAIVRERMRYARSFYGVIDLLAVLPTYLSLLFPGAQYLAVLRVLRILRIFEVLHLRRYTRESSVLLDSLHNSWRKILVFLLAMLAIITVFGAVIYLVEEPQNGFTSIPQSMYWALVSVTTVGYGDISPATPAGKLVASVLILLGYGIIAVPTGIYTAELATTLRRRLDGRRCAQCERVGHEDDARHCRHCGAELPPRD</sequence>
<reference evidence="13 14" key="1">
    <citation type="submission" date="2018-01" db="EMBL/GenBank/DDBJ databases">
        <authorList>
            <person name="Fu G.-Y."/>
        </authorList>
    </citation>
    <scope>NUCLEOTIDE SEQUENCE [LARGE SCALE GENOMIC DNA]</scope>
    <source>
        <strain evidence="13 14">SY39</strain>
    </source>
</reference>
<dbReference type="GO" id="GO:0001508">
    <property type="term" value="P:action potential"/>
    <property type="evidence" value="ECO:0007669"/>
    <property type="project" value="TreeGrafter"/>
</dbReference>
<keyword evidence="14" id="KW-1185">Reference proteome</keyword>
<feature type="transmembrane region" description="Helical" evidence="11">
    <location>
        <begin position="94"/>
        <end position="113"/>
    </location>
</feature>
<dbReference type="EMBL" id="CP025682">
    <property type="protein sequence ID" value="AUN96402.1"/>
    <property type="molecule type" value="Genomic_DNA"/>
</dbReference>
<dbReference type="OrthoDB" id="9799090at2"/>
<keyword evidence="4 11" id="KW-0812">Transmembrane</keyword>
<dbReference type="SUPFAM" id="SSF81324">
    <property type="entry name" value="Voltage-gated potassium channels"/>
    <property type="match status" value="1"/>
</dbReference>
<keyword evidence="6" id="KW-0630">Potassium</keyword>
<keyword evidence="7 11" id="KW-1133">Transmembrane helix</keyword>
<keyword evidence="9 11" id="KW-0472">Membrane</keyword>
<keyword evidence="2" id="KW-0813">Transport</keyword>
<protein>
    <submittedName>
        <fullName evidence="13">Ion transporter</fullName>
    </submittedName>
</protein>
<organism evidence="13 14">
    <name type="scientific">Pseudazoarcus pumilus</name>
    <dbReference type="NCBI Taxonomy" id="2067960"/>
    <lineage>
        <taxon>Bacteria</taxon>
        <taxon>Pseudomonadati</taxon>
        <taxon>Pseudomonadota</taxon>
        <taxon>Betaproteobacteria</taxon>
        <taxon>Rhodocyclales</taxon>
        <taxon>Zoogloeaceae</taxon>
        <taxon>Pseudazoarcus</taxon>
    </lineage>
</organism>
<evidence type="ECO:0000256" key="5">
    <source>
        <dbReference type="ARBA" id="ARBA00022826"/>
    </source>
</evidence>
<dbReference type="InterPro" id="IPR028325">
    <property type="entry name" value="VG_K_chnl"/>
</dbReference>
<evidence type="ECO:0000259" key="12">
    <source>
        <dbReference type="Pfam" id="PF00520"/>
    </source>
</evidence>
<evidence type="ECO:0000256" key="8">
    <source>
        <dbReference type="ARBA" id="ARBA00023065"/>
    </source>
</evidence>
<feature type="transmembrane region" description="Helical" evidence="11">
    <location>
        <begin position="159"/>
        <end position="180"/>
    </location>
</feature>
<name>A0A2I6SAW9_9RHOO</name>
<proteinExistence type="predicted"/>
<dbReference type="PANTHER" id="PTHR11537">
    <property type="entry name" value="VOLTAGE-GATED POTASSIUM CHANNEL"/>
    <property type="match status" value="1"/>
</dbReference>
<dbReference type="PANTHER" id="PTHR11537:SF254">
    <property type="entry name" value="POTASSIUM VOLTAGE-GATED CHANNEL PROTEIN SHAB"/>
    <property type="match status" value="1"/>
</dbReference>
<dbReference type="AlphaFoldDB" id="A0A2I6SAW9"/>
<feature type="domain" description="Ion transport" evidence="12">
    <location>
        <begin position="32"/>
        <end position="242"/>
    </location>
</feature>
<dbReference type="Gene3D" id="1.10.287.70">
    <property type="match status" value="1"/>
</dbReference>
<evidence type="ECO:0000256" key="9">
    <source>
        <dbReference type="ARBA" id="ARBA00023136"/>
    </source>
</evidence>
<feature type="transmembrane region" description="Helical" evidence="11">
    <location>
        <begin position="63"/>
        <end position="82"/>
    </location>
</feature>
<dbReference type="InterPro" id="IPR005821">
    <property type="entry name" value="Ion_trans_dom"/>
</dbReference>
<dbReference type="KEGG" id="atw:C0099_08480"/>
<dbReference type="GO" id="GO:0008076">
    <property type="term" value="C:voltage-gated potassium channel complex"/>
    <property type="evidence" value="ECO:0007669"/>
    <property type="project" value="InterPro"/>
</dbReference>
<evidence type="ECO:0000256" key="6">
    <source>
        <dbReference type="ARBA" id="ARBA00022958"/>
    </source>
</evidence>